<organism evidence="1 2">
    <name type="scientific">Microbacterium phage Paschalis</name>
    <dbReference type="NCBI Taxonomy" id="2992928"/>
    <lineage>
        <taxon>Viruses</taxon>
        <taxon>Duplodnaviria</taxon>
        <taxon>Heunggongvirae</taxon>
        <taxon>Uroviricota</taxon>
        <taxon>Caudoviricetes</taxon>
        <taxon>Hodgkinviridae</taxon>
        <taxon>Quhwahvirus</taxon>
        <taxon>Quhwahvirus paschalis</taxon>
    </lineage>
</organism>
<protein>
    <submittedName>
        <fullName evidence="1">Uncharacterized protein</fullName>
    </submittedName>
</protein>
<accession>A0A2U8UPA8</accession>
<dbReference type="RefSeq" id="YP_009801922.1">
    <property type="nucleotide sequence ID" value="NC_047976.1"/>
</dbReference>
<keyword evidence="2" id="KW-1185">Reference proteome</keyword>
<reference evidence="1 2" key="1">
    <citation type="submission" date="2018-04" db="EMBL/GenBank/DDBJ databases">
        <authorList>
            <person name="Paschalis M.I."/>
            <person name="Cheong D.K."/>
            <person name="Petit-Frere T."/>
            <person name="Stoner K.N."/>
            <person name="Veracka M."/>
            <person name="Ewers R.M."/>
            <person name="Maciver D.B."/>
            <person name="Santiago X."/>
            <person name="Nichols C.D."/>
            <person name="Scaff D.S."/>
            <person name="Osorio S.M."/>
            <person name="Mercado F.J."/>
            <person name="Tamondong K.G."/>
            <person name="Lee J."/>
            <person name="Nicholson R.L."/>
            <person name="Antonucci M.K."/>
            <person name="Anger G.K."/>
            <person name="Washington J.M."/>
            <person name="Garlena R.A."/>
            <person name="Russell D.A."/>
            <person name="Pope W.H."/>
            <person name="Jacobs-Sera D."/>
            <person name="Hendrix R.W."/>
            <person name="Hatfull G.F."/>
        </authorList>
    </citation>
    <scope>NUCLEOTIDE SEQUENCE [LARGE SCALE GENOMIC DNA]</scope>
</reference>
<dbReference type="Proteomes" id="UP000246726">
    <property type="component" value="Segment"/>
</dbReference>
<dbReference type="GeneID" id="54992449"/>
<evidence type="ECO:0000313" key="2">
    <source>
        <dbReference type="Proteomes" id="UP000246726"/>
    </source>
</evidence>
<sequence>MTRWRGIIAVEGVATEDGRLIEPTAMQWDIDRGIPLVLPSTVAEPYVLVGVIEHLERRERHPHGALIYAEGSLVSDRLPDRLDLSATVISGERDVAGWLPDLDGSGEGSVSNTGLDYPLALVRCDLRQVVVGAEKVWDECVLEVIEDGAQ</sequence>
<gene>
    <name evidence="1" type="primary">74</name>
    <name evidence="1" type="ORF">SEA_PASCHALIS_74</name>
</gene>
<dbReference type="EMBL" id="MH155873">
    <property type="protein sequence ID" value="AWN05567.1"/>
    <property type="molecule type" value="Genomic_DNA"/>
</dbReference>
<evidence type="ECO:0000313" key="1">
    <source>
        <dbReference type="EMBL" id="AWN05567.1"/>
    </source>
</evidence>
<proteinExistence type="predicted"/>
<name>A0A2U8UPA8_9CAUD</name>